<accession>A0A0D0ALP6</accession>
<proteinExistence type="predicted"/>
<feature type="region of interest" description="Disordered" evidence="1">
    <location>
        <begin position="188"/>
        <end position="249"/>
    </location>
</feature>
<protein>
    <submittedName>
        <fullName evidence="2">Uncharacterized protein</fullName>
    </submittedName>
</protein>
<evidence type="ECO:0000256" key="1">
    <source>
        <dbReference type="SAM" id="MobiDB-lite"/>
    </source>
</evidence>
<dbReference type="InParanoid" id="A0A0D0ALP6"/>
<dbReference type="OrthoDB" id="2680935at2759"/>
<dbReference type="EMBL" id="KN836098">
    <property type="protein sequence ID" value="KIK32838.1"/>
    <property type="molecule type" value="Genomic_DNA"/>
</dbReference>
<sequence>MASSCSFHGIVGIEKAAPYSLEKRHFWRMDGFIPLPAETDEGATDLPATIFTYGGRTAPPDHGVYFINARIITTTTDDVTEIELYCVDELQSLDSGRALPSVIIAGKVSRGTAELAENRMFDIDVTQYGIMPQQIARIRCYYPTAHPRLDRTPIPSAEKHVIIQGNITDVDDKRCLVCVHNITLGPSTNVVNNRRHHRDAAPTAPPAQLKSFNWSGKGKKSKRASHADSDAESESTQKKKGKKKQAVATGEVVEQAEVDEIVNVNGRNVLEAIRAHENIKTFFAVNVVCEMKEVEIYREMVIVVVIPDHDFFDGVDMLRFTEGIDDGQGYKCEVNGTLDDGMLQQQKRQRPVQNKKK</sequence>
<dbReference type="Proteomes" id="UP000054485">
    <property type="component" value="Unassembled WGS sequence"/>
</dbReference>
<evidence type="ECO:0000313" key="3">
    <source>
        <dbReference type="Proteomes" id="UP000054485"/>
    </source>
</evidence>
<name>A0A0D0ALP6_9AGAM</name>
<keyword evidence="3" id="KW-1185">Reference proteome</keyword>
<dbReference type="HOGENOM" id="CLU_776535_0_0_1"/>
<organism evidence="2 3">
    <name type="scientific">Suillus luteus UH-Slu-Lm8-n1</name>
    <dbReference type="NCBI Taxonomy" id="930992"/>
    <lineage>
        <taxon>Eukaryota</taxon>
        <taxon>Fungi</taxon>
        <taxon>Dikarya</taxon>
        <taxon>Basidiomycota</taxon>
        <taxon>Agaricomycotina</taxon>
        <taxon>Agaricomycetes</taxon>
        <taxon>Agaricomycetidae</taxon>
        <taxon>Boletales</taxon>
        <taxon>Suillineae</taxon>
        <taxon>Suillaceae</taxon>
        <taxon>Suillus</taxon>
    </lineage>
</organism>
<dbReference type="AlphaFoldDB" id="A0A0D0ALP6"/>
<evidence type="ECO:0000313" key="2">
    <source>
        <dbReference type="EMBL" id="KIK32838.1"/>
    </source>
</evidence>
<reference evidence="2 3" key="1">
    <citation type="submission" date="2014-04" db="EMBL/GenBank/DDBJ databases">
        <authorList>
            <consortium name="DOE Joint Genome Institute"/>
            <person name="Kuo A."/>
            <person name="Ruytinx J."/>
            <person name="Rineau F."/>
            <person name="Colpaert J."/>
            <person name="Kohler A."/>
            <person name="Nagy L.G."/>
            <person name="Floudas D."/>
            <person name="Copeland A."/>
            <person name="Barry K.W."/>
            <person name="Cichocki N."/>
            <person name="Veneault-Fourrey C."/>
            <person name="LaButti K."/>
            <person name="Lindquist E.A."/>
            <person name="Lipzen A."/>
            <person name="Lundell T."/>
            <person name="Morin E."/>
            <person name="Murat C."/>
            <person name="Sun H."/>
            <person name="Tunlid A."/>
            <person name="Henrissat B."/>
            <person name="Grigoriev I.V."/>
            <person name="Hibbett D.S."/>
            <person name="Martin F."/>
            <person name="Nordberg H.P."/>
            <person name="Cantor M.N."/>
            <person name="Hua S.X."/>
        </authorList>
    </citation>
    <scope>NUCLEOTIDE SEQUENCE [LARGE SCALE GENOMIC DNA]</scope>
    <source>
        <strain evidence="2 3">UH-Slu-Lm8-n1</strain>
    </source>
</reference>
<reference evidence="3" key="2">
    <citation type="submission" date="2015-01" db="EMBL/GenBank/DDBJ databases">
        <title>Evolutionary Origins and Diversification of the Mycorrhizal Mutualists.</title>
        <authorList>
            <consortium name="DOE Joint Genome Institute"/>
            <consortium name="Mycorrhizal Genomics Consortium"/>
            <person name="Kohler A."/>
            <person name="Kuo A."/>
            <person name="Nagy L.G."/>
            <person name="Floudas D."/>
            <person name="Copeland A."/>
            <person name="Barry K.W."/>
            <person name="Cichocki N."/>
            <person name="Veneault-Fourrey C."/>
            <person name="LaButti K."/>
            <person name="Lindquist E.A."/>
            <person name="Lipzen A."/>
            <person name="Lundell T."/>
            <person name="Morin E."/>
            <person name="Murat C."/>
            <person name="Riley R."/>
            <person name="Ohm R."/>
            <person name="Sun H."/>
            <person name="Tunlid A."/>
            <person name="Henrissat B."/>
            <person name="Grigoriev I.V."/>
            <person name="Hibbett D.S."/>
            <person name="Martin F."/>
        </authorList>
    </citation>
    <scope>NUCLEOTIDE SEQUENCE [LARGE SCALE GENOMIC DNA]</scope>
    <source>
        <strain evidence="3">UH-Slu-Lm8-n1</strain>
    </source>
</reference>
<gene>
    <name evidence="2" type="ORF">CY34DRAFT_110824</name>
</gene>